<dbReference type="eggNOG" id="COG4422">
    <property type="taxonomic scope" value="Bacteria"/>
</dbReference>
<evidence type="ECO:0000313" key="2">
    <source>
        <dbReference type="Proteomes" id="UP000007113"/>
    </source>
</evidence>
<dbReference type="OrthoDB" id="9787478at2"/>
<reference evidence="1 2" key="1">
    <citation type="submission" date="2011-11" db="EMBL/GenBank/DDBJ databases">
        <title>Complete sequence of Granulicella mallensis MP5ACTX8.</title>
        <authorList>
            <consortium name="US DOE Joint Genome Institute"/>
            <person name="Lucas S."/>
            <person name="Copeland A."/>
            <person name="Lapidus A."/>
            <person name="Cheng J.-F."/>
            <person name="Goodwin L."/>
            <person name="Pitluck S."/>
            <person name="Peters L."/>
            <person name="Lu M."/>
            <person name="Detter J.C."/>
            <person name="Han C."/>
            <person name="Tapia R."/>
            <person name="Land M."/>
            <person name="Hauser L."/>
            <person name="Kyrpides N."/>
            <person name="Ivanova N."/>
            <person name="Mikhailova N."/>
            <person name="Pagani I."/>
            <person name="Rawat S."/>
            <person name="Mannisto M."/>
            <person name="Haggblom M."/>
            <person name="Woyke T."/>
        </authorList>
    </citation>
    <scope>NUCLEOTIDE SEQUENCE [LARGE SCALE GENOMIC DNA]</scope>
    <source>
        <strain evidence="2">ATCC BAA-1857 / DSM 23137 / MP5ACTX8</strain>
    </source>
</reference>
<accession>G8NR77</accession>
<keyword evidence="2" id="KW-1185">Reference proteome</keyword>
<organism evidence="1 2">
    <name type="scientific">Granulicella mallensis (strain ATCC BAA-1857 / DSM 23137 / MP5ACTX8)</name>
    <dbReference type="NCBI Taxonomy" id="682795"/>
    <lineage>
        <taxon>Bacteria</taxon>
        <taxon>Pseudomonadati</taxon>
        <taxon>Acidobacteriota</taxon>
        <taxon>Terriglobia</taxon>
        <taxon>Terriglobales</taxon>
        <taxon>Acidobacteriaceae</taxon>
        <taxon>Granulicella</taxon>
    </lineage>
</organism>
<sequence length="495" mass="55066">MRNSGINWTTGTFNAWTGCTKIDQECKNCYAEVLLDQRYGANREKRWGTEAKRKRTSESNWKQVKKWNSDAASSGEPHFVFCGSLMDVMDGHESIPQAWRDDLYKLISETPNLTWLLLTKRPENYVSFLNGRQLSWPHVWLGTTCGHDGDKARGRIEALQGTPIHSEAQRFVSAEPLLSDISGIDLSGIGWVIAGGESGAGARPFDLKNAWNLYEACDRQHIAFWFKQIGEITVDGAESIEKVSSLHDLSQVPSKYAAMIRRERPEPYRASVQAVPTVKADLPALEAATWMDATEGTDSALSEWVDCQFPTDEVKARELVLRPQLLAAVTALKRSRFDTGRLLTEYRKLFKGTFDGLLNALGIKRRTGFDIIEDYERAKAVAEPLRAAASRKGIDLAERKYEDLALQLAKSAKSALSDDEADVEFEAVAEEVKSERLKSKLDKGKADKLVQISLSGGANATELEEKVKSALGADVFRARYIAWLKTQEAALAEAA</sequence>
<evidence type="ECO:0000313" key="1">
    <source>
        <dbReference type="EMBL" id="AEU36155.1"/>
    </source>
</evidence>
<proteinExistence type="predicted"/>
<dbReference type="EMBL" id="CP003130">
    <property type="protein sequence ID" value="AEU36155.1"/>
    <property type="molecule type" value="Genomic_DNA"/>
</dbReference>
<protein>
    <submittedName>
        <fullName evidence="1">Gp37Gp68 family protein</fullName>
    </submittedName>
</protein>
<name>G8NR77_GRAMM</name>
<gene>
    <name evidence="1" type="ordered locus">AciX8_1818</name>
</gene>
<dbReference type="Pfam" id="PF07505">
    <property type="entry name" value="DUF5131"/>
    <property type="match status" value="1"/>
</dbReference>
<dbReference type="AlphaFoldDB" id="G8NR77"/>
<dbReference type="PROSITE" id="PS51257">
    <property type="entry name" value="PROKAR_LIPOPROTEIN"/>
    <property type="match status" value="1"/>
</dbReference>
<dbReference type="InterPro" id="IPR011101">
    <property type="entry name" value="DUF5131"/>
</dbReference>
<dbReference type="RefSeq" id="WP_014265034.1">
    <property type="nucleotide sequence ID" value="NC_016631.1"/>
</dbReference>
<dbReference type="KEGG" id="gma:AciX8_1818"/>
<dbReference type="Proteomes" id="UP000007113">
    <property type="component" value="Chromosome"/>
</dbReference>
<dbReference type="HOGENOM" id="CLU_550699_0_0_0"/>